<dbReference type="EMBL" id="JAVIIS010000043">
    <property type="protein sequence ID" value="MDX8442678.1"/>
    <property type="molecule type" value="Genomic_DNA"/>
</dbReference>
<proteinExistence type="predicted"/>
<keyword evidence="1" id="KW-0012">Acyltransferase</keyword>
<comment type="caution">
    <text evidence="1">The sequence shown here is derived from an EMBL/GenBank/DDBJ whole genome shotgun (WGS) entry which is preliminary data.</text>
</comment>
<keyword evidence="1" id="KW-0808">Transferase</keyword>
<feature type="non-terminal residue" evidence="1">
    <location>
        <position position="1"/>
    </location>
</feature>
<gene>
    <name evidence="1" type="ORF">RFM51_24155</name>
</gene>
<sequence length="46" mass="4772">DALIAELQDALVETWDALGIPYAGAGRPAVIKSDRIIPLLVPKSGG</sequence>
<dbReference type="Proteomes" id="UP001272097">
    <property type="component" value="Unassembled WGS sequence"/>
</dbReference>
<dbReference type="GO" id="GO:0003870">
    <property type="term" value="F:5-aminolevulinate synthase activity"/>
    <property type="evidence" value="ECO:0007669"/>
    <property type="project" value="UniProtKB-EC"/>
</dbReference>
<evidence type="ECO:0000313" key="2">
    <source>
        <dbReference type="Proteomes" id="UP001272097"/>
    </source>
</evidence>
<evidence type="ECO:0000313" key="1">
    <source>
        <dbReference type="EMBL" id="MDX8442678.1"/>
    </source>
</evidence>
<name>A0ABU4X2Z3_9HYPH</name>
<reference evidence="1 2" key="1">
    <citation type="submission" date="2023-08" db="EMBL/GenBank/DDBJ databases">
        <title>Implementing the SeqCode for naming new Mesorhizobium species isolated from Vachellia karroo root nodules.</title>
        <authorList>
            <person name="Van Lill M."/>
        </authorList>
    </citation>
    <scope>NUCLEOTIDE SEQUENCE [LARGE SCALE GENOMIC DNA]</scope>
    <source>
        <strain evidence="1 2">VK3E</strain>
    </source>
</reference>
<protein>
    <submittedName>
        <fullName evidence="1">5-aminolevulinate synthase</fullName>
        <ecNumber evidence="1">2.3.1.37</ecNumber>
    </submittedName>
</protein>
<accession>A0ABU4X2Z3</accession>
<organism evidence="1 2">
    <name type="scientific">Mesorhizobium australafricanum</name>
    <dbReference type="NCBI Taxonomy" id="3072311"/>
    <lineage>
        <taxon>Bacteria</taxon>
        <taxon>Pseudomonadati</taxon>
        <taxon>Pseudomonadota</taxon>
        <taxon>Alphaproteobacteria</taxon>
        <taxon>Hyphomicrobiales</taxon>
        <taxon>Phyllobacteriaceae</taxon>
        <taxon>Mesorhizobium</taxon>
    </lineage>
</organism>
<keyword evidence="2" id="KW-1185">Reference proteome</keyword>
<dbReference type="EC" id="2.3.1.37" evidence="1"/>